<dbReference type="CDD" id="cd15612">
    <property type="entry name" value="PHD_OBE1_like"/>
    <property type="match status" value="1"/>
</dbReference>
<sequence length="515" mass="57756">MASVSFSGSETFLHNPSCSLTQNSMENYEHSVGSHPIFQGIDQAANNTIWQGQPSNESKSKGPAIPSYRKSQLNGKRYGSSGFSATEKVLNKIVLEPLQIVCRMIQEMSHQSVAYLRESIGEMVINSDKRGYLCALQDTLQKRSDLTLDTLSKCHRVVLEILVTLKTRLPDFLRKANNVPSSDLGEIFLNLKCRNIACRSILPVDECDCNVCVQKNGFCSACMCLVCSEFDLASNTCSWVGCDVCLHWCHTDCALQGSHIRNGSSVTGALRNTEMQFHCVACGHPSEMFGFVKEVFKTCSKEWETDVLVKELGYVRKIFSSSEDSRGSNCGSNFINDPSKLPEKVPGKPTDVMNELVGSSKGPLWLDSSAKKSVRLEAGDSVLPMTDRSQRPNGDIELNSLERQQFIDELDNVVRLKEAEAKLYQARADDARREAEGLKRICKTKIEMIEKDYVNELTRLQMSEAEEKRKQKFDELQALEQAHREYLKMKARMEGDVKNLLSKNGGYPTKLEYVM</sequence>
<evidence type="ECO:0000256" key="4">
    <source>
        <dbReference type="ARBA" id="ARBA00022833"/>
    </source>
</evidence>
<dbReference type="Pfam" id="PF16312">
    <property type="entry name" value="Oberon_cc"/>
    <property type="match status" value="1"/>
</dbReference>
<evidence type="ECO:0000313" key="12">
    <source>
        <dbReference type="Proteomes" id="UP001189122"/>
    </source>
</evidence>
<comment type="subcellular location">
    <subcellularLocation>
        <location evidence="1">Nucleus</location>
    </subcellularLocation>
</comment>
<evidence type="ECO:0000256" key="6">
    <source>
        <dbReference type="ARBA" id="ARBA00023242"/>
    </source>
</evidence>
<dbReference type="PANTHER" id="PTHR21736:SF20">
    <property type="entry name" value="PROTEIN OBERON 4"/>
    <property type="match status" value="1"/>
</dbReference>
<keyword evidence="12" id="KW-1185">Reference proteome</keyword>
<name>A0A7I8IMH1_SPIIN</name>
<dbReference type="GO" id="GO:0008270">
    <property type="term" value="F:zinc ion binding"/>
    <property type="evidence" value="ECO:0007669"/>
    <property type="project" value="UniProtKB-KW"/>
</dbReference>
<evidence type="ECO:0000256" key="8">
    <source>
        <dbReference type="SAM" id="MobiDB-lite"/>
    </source>
</evidence>
<feature type="domain" description="Oberon coiled-coil region" evidence="10">
    <location>
        <begin position="390"/>
        <end position="501"/>
    </location>
</feature>
<keyword evidence="6" id="KW-0539">Nucleus</keyword>
<evidence type="ECO:0000256" key="3">
    <source>
        <dbReference type="ARBA" id="ARBA00022771"/>
    </source>
</evidence>
<evidence type="ECO:0000256" key="7">
    <source>
        <dbReference type="SAM" id="Coils"/>
    </source>
</evidence>
<evidence type="ECO:0000256" key="5">
    <source>
        <dbReference type="ARBA" id="ARBA00023054"/>
    </source>
</evidence>
<keyword evidence="4" id="KW-0862">Zinc</keyword>
<dbReference type="EMBL" id="LR743591">
    <property type="protein sequence ID" value="CAA2619420.1"/>
    <property type="molecule type" value="Genomic_DNA"/>
</dbReference>
<feature type="domain" description="Oberon-like PHD finger" evidence="9">
    <location>
        <begin position="193"/>
        <end position="316"/>
    </location>
</feature>
<dbReference type="AlphaFoldDB" id="A0A7I8IMH1"/>
<dbReference type="GO" id="GO:0010078">
    <property type="term" value="P:maintenance of root meristem identity"/>
    <property type="evidence" value="ECO:0007669"/>
    <property type="project" value="TreeGrafter"/>
</dbReference>
<dbReference type="Proteomes" id="UP001189122">
    <property type="component" value="Unassembled WGS sequence"/>
</dbReference>
<dbReference type="GO" id="GO:0010468">
    <property type="term" value="P:regulation of gene expression"/>
    <property type="evidence" value="ECO:0007669"/>
    <property type="project" value="TreeGrafter"/>
</dbReference>
<dbReference type="PRINTS" id="PR01544">
    <property type="entry name" value="ARATH130DUF"/>
</dbReference>
<organism evidence="11">
    <name type="scientific">Spirodela intermedia</name>
    <name type="common">Intermediate duckweed</name>
    <dbReference type="NCBI Taxonomy" id="51605"/>
    <lineage>
        <taxon>Eukaryota</taxon>
        <taxon>Viridiplantae</taxon>
        <taxon>Streptophyta</taxon>
        <taxon>Embryophyta</taxon>
        <taxon>Tracheophyta</taxon>
        <taxon>Spermatophyta</taxon>
        <taxon>Magnoliopsida</taxon>
        <taxon>Liliopsida</taxon>
        <taxon>Araceae</taxon>
        <taxon>Lemnoideae</taxon>
        <taxon>Spirodela</taxon>
    </lineage>
</organism>
<dbReference type="InterPro" id="IPR032881">
    <property type="entry name" value="Oberon-like_PHD"/>
</dbReference>
<evidence type="ECO:0000256" key="1">
    <source>
        <dbReference type="ARBA" id="ARBA00004123"/>
    </source>
</evidence>
<proteinExistence type="predicted"/>
<keyword evidence="2" id="KW-0479">Metal-binding</keyword>
<reference evidence="11 12" key="1">
    <citation type="submission" date="2019-12" db="EMBL/GenBank/DDBJ databases">
        <authorList>
            <person name="Scholz U."/>
            <person name="Mascher M."/>
            <person name="Fiebig A."/>
        </authorList>
    </citation>
    <scope>NUCLEOTIDE SEQUENCE</scope>
</reference>
<evidence type="ECO:0000259" key="10">
    <source>
        <dbReference type="Pfam" id="PF16312"/>
    </source>
</evidence>
<dbReference type="GO" id="GO:0010492">
    <property type="term" value="P:maintenance of shoot apical meristem identity"/>
    <property type="evidence" value="ECO:0007669"/>
    <property type="project" value="TreeGrafter"/>
</dbReference>
<feature type="region of interest" description="Disordered" evidence="8">
    <location>
        <begin position="50"/>
        <end position="73"/>
    </location>
</feature>
<evidence type="ECO:0000256" key="2">
    <source>
        <dbReference type="ARBA" id="ARBA00022723"/>
    </source>
</evidence>
<evidence type="ECO:0000259" key="9">
    <source>
        <dbReference type="Pfam" id="PF07227"/>
    </source>
</evidence>
<feature type="coiled-coil region" evidence="7">
    <location>
        <begin position="407"/>
        <end position="496"/>
    </location>
</feature>
<dbReference type="GO" id="GO:0005634">
    <property type="term" value="C:nucleus"/>
    <property type="evidence" value="ECO:0007669"/>
    <property type="project" value="UniProtKB-SubCell"/>
</dbReference>
<protein>
    <submittedName>
        <fullName evidence="11">Uncharacterized protein</fullName>
    </submittedName>
</protein>
<keyword evidence="5 7" id="KW-0175">Coiled coil</keyword>
<gene>
    <name evidence="11" type="ORF">SI7747_04005587</name>
</gene>
<dbReference type="InterPro" id="IPR047578">
    <property type="entry name" value="OBE1-like_PHD"/>
</dbReference>
<dbReference type="GO" id="GO:0010071">
    <property type="term" value="P:root meristem specification"/>
    <property type="evidence" value="ECO:0007669"/>
    <property type="project" value="TreeGrafter"/>
</dbReference>
<dbReference type="InterPro" id="IPR032535">
    <property type="entry name" value="Oberon_CC"/>
</dbReference>
<dbReference type="EMBL" id="CACRZD030000004">
    <property type="protein sequence ID" value="CAA6659147.1"/>
    <property type="molecule type" value="Genomic_DNA"/>
</dbReference>
<accession>A0A7I8IMH1</accession>
<keyword evidence="3" id="KW-0863">Zinc-finger</keyword>
<dbReference type="Pfam" id="PF07227">
    <property type="entry name" value="PHD_Oberon"/>
    <property type="match status" value="1"/>
</dbReference>
<dbReference type="PANTHER" id="PTHR21736">
    <property type="entry name" value="VERNALIZATION-INSENSITIVE PROTEIN 3"/>
    <property type="match status" value="1"/>
</dbReference>
<dbReference type="InterPro" id="IPR004082">
    <property type="entry name" value="OBERON"/>
</dbReference>
<evidence type="ECO:0000313" key="11">
    <source>
        <dbReference type="EMBL" id="CAA2619420.1"/>
    </source>
</evidence>